<dbReference type="PANTHER" id="PTHR21496">
    <property type="entry name" value="FERREDOXIN-RELATED"/>
    <property type="match status" value="1"/>
</dbReference>
<comment type="caution">
    <text evidence="6">The sequence shown here is derived from an EMBL/GenBank/DDBJ whole genome shotgun (WGS) entry which is preliminary data.</text>
</comment>
<evidence type="ECO:0000256" key="2">
    <source>
        <dbReference type="ARBA" id="ARBA00022723"/>
    </source>
</evidence>
<evidence type="ECO:0000313" key="7">
    <source>
        <dbReference type="Proteomes" id="UP000193010"/>
    </source>
</evidence>
<sequence length="115" mass="12320">MSVENARGCKLVKVADYADLVDKEPIAVDAGSEEVMLVRVGDAVYAISNICSHADAWLDSGQLHPETLEIECPLHEGKFDLRTGAPTAEPCTEPVQKYDVVIDGGGVFIATTDDD</sequence>
<dbReference type="EMBL" id="LQOV01000009">
    <property type="protein sequence ID" value="ORV54168.1"/>
    <property type="molecule type" value="Genomic_DNA"/>
</dbReference>
<dbReference type="Pfam" id="PF00355">
    <property type="entry name" value="Rieske"/>
    <property type="match status" value="1"/>
</dbReference>
<name>A0A1X1UBQ0_MYCFL</name>
<dbReference type="InterPro" id="IPR017941">
    <property type="entry name" value="Rieske_2Fe-2S"/>
</dbReference>
<feature type="domain" description="Rieske" evidence="5">
    <location>
        <begin position="12"/>
        <end position="109"/>
    </location>
</feature>
<dbReference type="STRING" id="292462.AWC05_18960"/>
<evidence type="ECO:0000256" key="3">
    <source>
        <dbReference type="ARBA" id="ARBA00023004"/>
    </source>
</evidence>
<accession>A0A1X1UBQ0</accession>
<dbReference type="SUPFAM" id="SSF50022">
    <property type="entry name" value="ISP domain"/>
    <property type="match status" value="1"/>
</dbReference>
<protein>
    <recommendedName>
        <fullName evidence="5">Rieske domain-containing protein</fullName>
    </recommendedName>
</protein>
<keyword evidence="4" id="KW-0411">Iron-sulfur</keyword>
<dbReference type="GO" id="GO:0046872">
    <property type="term" value="F:metal ion binding"/>
    <property type="evidence" value="ECO:0007669"/>
    <property type="project" value="UniProtKB-KW"/>
</dbReference>
<dbReference type="GO" id="GO:0051537">
    <property type="term" value="F:2 iron, 2 sulfur cluster binding"/>
    <property type="evidence" value="ECO:0007669"/>
    <property type="project" value="UniProtKB-KW"/>
</dbReference>
<dbReference type="InterPro" id="IPR036922">
    <property type="entry name" value="Rieske_2Fe-2S_sf"/>
</dbReference>
<keyword evidence="1" id="KW-0001">2Fe-2S</keyword>
<keyword evidence="2" id="KW-0479">Metal-binding</keyword>
<dbReference type="GO" id="GO:0016705">
    <property type="term" value="F:oxidoreductase activity, acting on paired donors, with incorporation or reduction of molecular oxygen"/>
    <property type="evidence" value="ECO:0007669"/>
    <property type="project" value="UniProtKB-ARBA"/>
</dbReference>
<organism evidence="6 7">
    <name type="scientific">Mycobacterium florentinum</name>
    <dbReference type="NCBI Taxonomy" id="292462"/>
    <lineage>
        <taxon>Bacteria</taxon>
        <taxon>Bacillati</taxon>
        <taxon>Actinomycetota</taxon>
        <taxon>Actinomycetes</taxon>
        <taxon>Mycobacteriales</taxon>
        <taxon>Mycobacteriaceae</taxon>
        <taxon>Mycobacterium</taxon>
        <taxon>Mycobacterium simiae complex</taxon>
    </lineage>
</organism>
<reference evidence="6 7" key="1">
    <citation type="submission" date="2016-01" db="EMBL/GenBank/DDBJ databases">
        <title>The new phylogeny of the genus Mycobacterium.</title>
        <authorList>
            <person name="Tarcisio F."/>
            <person name="Conor M."/>
            <person name="Antonella G."/>
            <person name="Elisabetta G."/>
            <person name="Giulia F.S."/>
            <person name="Sara T."/>
            <person name="Anna F."/>
            <person name="Clotilde B."/>
            <person name="Roberto B."/>
            <person name="Veronica D.S."/>
            <person name="Fabio R."/>
            <person name="Monica P."/>
            <person name="Olivier J."/>
            <person name="Enrico T."/>
            <person name="Nicola S."/>
        </authorList>
    </citation>
    <scope>NUCLEOTIDE SEQUENCE [LARGE SCALE GENOMIC DNA]</scope>
    <source>
        <strain evidence="6 7">DSM 44852</strain>
    </source>
</reference>
<evidence type="ECO:0000313" key="6">
    <source>
        <dbReference type="EMBL" id="ORV54168.1"/>
    </source>
</evidence>
<proteinExistence type="predicted"/>
<dbReference type="PANTHER" id="PTHR21496:SF23">
    <property type="entry name" value="3-PHENYLPROPIONATE_CINNAMIC ACID DIOXYGENASE FERREDOXIN SUBUNIT"/>
    <property type="match status" value="1"/>
</dbReference>
<evidence type="ECO:0000256" key="1">
    <source>
        <dbReference type="ARBA" id="ARBA00022714"/>
    </source>
</evidence>
<dbReference type="AlphaFoldDB" id="A0A1X1UBQ0"/>
<dbReference type="Proteomes" id="UP000193010">
    <property type="component" value="Unassembled WGS sequence"/>
</dbReference>
<dbReference type="RefSeq" id="WP_163667303.1">
    <property type="nucleotide sequence ID" value="NZ_AP022576.1"/>
</dbReference>
<dbReference type="Gene3D" id="2.102.10.10">
    <property type="entry name" value="Rieske [2Fe-2S] iron-sulphur domain"/>
    <property type="match status" value="1"/>
</dbReference>
<keyword evidence="3" id="KW-0408">Iron</keyword>
<evidence type="ECO:0000259" key="5">
    <source>
        <dbReference type="PROSITE" id="PS51296"/>
    </source>
</evidence>
<evidence type="ECO:0000256" key="4">
    <source>
        <dbReference type="ARBA" id="ARBA00023014"/>
    </source>
</evidence>
<dbReference type="GO" id="GO:0004497">
    <property type="term" value="F:monooxygenase activity"/>
    <property type="evidence" value="ECO:0007669"/>
    <property type="project" value="UniProtKB-ARBA"/>
</dbReference>
<dbReference type="PROSITE" id="PS51296">
    <property type="entry name" value="RIESKE"/>
    <property type="match status" value="1"/>
</dbReference>
<gene>
    <name evidence="6" type="ORF">AWC05_18960</name>
</gene>
<keyword evidence="7" id="KW-1185">Reference proteome</keyword>
<dbReference type="CDD" id="cd03528">
    <property type="entry name" value="Rieske_RO_ferredoxin"/>
    <property type="match status" value="1"/>
</dbReference>